<gene>
    <name evidence="2" type="ORF">EZJ19_06525</name>
</gene>
<organism evidence="2 3">
    <name type="scientific">Parasulfuritortus cantonensis</name>
    <dbReference type="NCBI Taxonomy" id="2528202"/>
    <lineage>
        <taxon>Bacteria</taxon>
        <taxon>Pseudomonadati</taxon>
        <taxon>Pseudomonadota</taxon>
        <taxon>Betaproteobacteria</taxon>
        <taxon>Nitrosomonadales</taxon>
        <taxon>Thiobacillaceae</taxon>
        <taxon>Parasulfuritortus</taxon>
    </lineage>
</organism>
<evidence type="ECO:0000313" key="2">
    <source>
        <dbReference type="EMBL" id="TCJ15566.1"/>
    </source>
</evidence>
<feature type="domain" description="YgjP-like metallopeptidase" evidence="1">
    <location>
        <begin position="19"/>
        <end position="211"/>
    </location>
</feature>
<accession>A0A4R1BEI0</accession>
<dbReference type="PANTHER" id="PTHR30399">
    <property type="entry name" value="UNCHARACTERIZED PROTEIN YGJP"/>
    <property type="match status" value="1"/>
</dbReference>
<dbReference type="InterPro" id="IPR002725">
    <property type="entry name" value="YgjP-like_metallopeptidase"/>
</dbReference>
<dbReference type="CDD" id="cd07344">
    <property type="entry name" value="M48_yhfN_like"/>
    <property type="match status" value="1"/>
</dbReference>
<reference evidence="2 3" key="1">
    <citation type="submission" date="2019-03" db="EMBL/GenBank/DDBJ databases">
        <title>Genome sequence of Thiobacillaceae bacterium LSR1, a sulfur-oxidizing bacterium isolated from freshwater sediment.</title>
        <authorList>
            <person name="Li S."/>
        </authorList>
    </citation>
    <scope>NUCLEOTIDE SEQUENCE [LARGE SCALE GENOMIC DNA]</scope>
    <source>
        <strain evidence="2 3">LSR1</strain>
    </source>
</reference>
<dbReference type="Pfam" id="PF01863">
    <property type="entry name" value="YgjP-like"/>
    <property type="match status" value="1"/>
</dbReference>
<dbReference type="InterPro" id="IPR053136">
    <property type="entry name" value="UTP_pyrophosphatase-like"/>
</dbReference>
<dbReference type="OrthoDB" id="9811177at2"/>
<evidence type="ECO:0000259" key="1">
    <source>
        <dbReference type="Pfam" id="PF01863"/>
    </source>
</evidence>
<dbReference type="PANTHER" id="PTHR30399:SF1">
    <property type="entry name" value="UTP PYROPHOSPHATASE"/>
    <property type="match status" value="1"/>
</dbReference>
<keyword evidence="3" id="KW-1185">Reference proteome</keyword>
<evidence type="ECO:0000313" key="3">
    <source>
        <dbReference type="Proteomes" id="UP000295443"/>
    </source>
</evidence>
<dbReference type="Gene3D" id="3.30.2010.10">
    <property type="entry name" value="Metalloproteases ('zincins'), catalytic domain"/>
    <property type="match status" value="1"/>
</dbReference>
<protein>
    <submittedName>
        <fullName evidence="2">M48 family peptidase</fullName>
    </submittedName>
</protein>
<name>A0A4R1BEI0_9PROT</name>
<proteinExistence type="predicted"/>
<dbReference type="Proteomes" id="UP000295443">
    <property type="component" value="Unassembled WGS sequence"/>
</dbReference>
<dbReference type="AlphaFoldDB" id="A0A4R1BEI0"/>
<sequence>MALPDGRLDYLLKRSSARRTLSLGVDDQGRVRVNAPMATPQSAIDAFLVRHLDWLRRHLAARPAPFAWADGAALPYLGGQLRLTLVTGPGPARLADDRLVCPAGAAEAAALAWYRAEARRVLGACLAAACRELGLAEPPWRLSDARTRWGSLSAKGVVGLNWRLVKATPAEIDYVVRHELAHLRHRDHSPAYWREVARLCPDYRAARARLRADAARLMAF</sequence>
<comment type="caution">
    <text evidence="2">The sequence shown here is derived from an EMBL/GenBank/DDBJ whole genome shotgun (WGS) entry which is preliminary data.</text>
</comment>
<dbReference type="EMBL" id="SJZB01000025">
    <property type="protein sequence ID" value="TCJ15566.1"/>
    <property type="molecule type" value="Genomic_DNA"/>
</dbReference>